<protein>
    <submittedName>
        <fullName evidence="2">Uncharacterized protein</fullName>
    </submittedName>
</protein>
<organism evidence="2 3">
    <name type="scientific">Aphis glycines</name>
    <name type="common">Soybean aphid</name>
    <dbReference type="NCBI Taxonomy" id="307491"/>
    <lineage>
        <taxon>Eukaryota</taxon>
        <taxon>Metazoa</taxon>
        <taxon>Ecdysozoa</taxon>
        <taxon>Arthropoda</taxon>
        <taxon>Hexapoda</taxon>
        <taxon>Insecta</taxon>
        <taxon>Pterygota</taxon>
        <taxon>Neoptera</taxon>
        <taxon>Paraneoptera</taxon>
        <taxon>Hemiptera</taxon>
        <taxon>Sternorrhyncha</taxon>
        <taxon>Aphidomorpha</taxon>
        <taxon>Aphidoidea</taxon>
        <taxon>Aphididae</taxon>
        <taxon>Aphidini</taxon>
        <taxon>Aphis</taxon>
        <taxon>Aphis</taxon>
    </lineage>
</organism>
<feature type="transmembrane region" description="Helical" evidence="1">
    <location>
        <begin position="83"/>
        <end position="106"/>
    </location>
</feature>
<dbReference type="EMBL" id="VYZN01000001">
    <property type="protein sequence ID" value="KAE9545478.1"/>
    <property type="molecule type" value="Genomic_DNA"/>
</dbReference>
<gene>
    <name evidence="2" type="ORF">AGLY_001021</name>
</gene>
<feature type="transmembrane region" description="Helical" evidence="1">
    <location>
        <begin position="59"/>
        <end position="77"/>
    </location>
</feature>
<accession>A0A6G0U8M9</accession>
<evidence type="ECO:0000256" key="1">
    <source>
        <dbReference type="SAM" id="Phobius"/>
    </source>
</evidence>
<evidence type="ECO:0000313" key="3">
    <source>
        <dbReference type="Proteomes" id="UP000475862"/>
    </source>
</evidence>
<keyword evidence="1" id="KW-0812">Transmembrane</keyword>
<keyword evidence="1" id="KW-0472">Membrane</keyword>
<dbReference type="AlphaFoldDB" id="A0A6G0U8M9"/>
<evidence type="ECO:0000313" key="2">
    <source>
        <dbReference type="EMBL" id="KAE9545478.1"/>
    </source>
</evidence>
<sequence length="185" mass="22178">MEEPKEEGRLPLSAELFEIISKTRDVRRKKCWGGNTNLIWDYNICQTINVVIWMPEIRLFLLNMLLYYDYVLRYIYIYWSKESIRICTIITLMMYIIECLLYNGMYSYRLYNIKLRDPHNILCSRQLIDHSFTTDNTTATIVWAEQIPTRYLLKIVENTHFDLNSVIKIAEIESSFHSLTLWLPS</sequence>
<name>A0A6G0U8M9_APHGL</name>
<reference evidence="2 3" key="1">
    <citation type="submission" date="2019-08" db="EMBL/GenBank/DDBJ databases">
        <title>The genome of the soybean aphid Biotype 1, its phylome, world population structure and adaptation to the North American continent.</title>
        <authorList>
            <person name="Giordano R."/>
            <person name="Donthu R.K."/>
            <person name="Hernandez A.G."/>
            <person name="Wright C.L."/>
            <person name="Zimin A.V."/>
        </authorList>
    </citation>
    <scope>NUCLEOTIDE SEQUENCE [LARGE SCALE GENOMIC DNA]</scope>
    <source>
        <tissue evidence="2">Whole aphids</tissue>
    </source>
</reference>
<comment type="caution">
    <text evidence="2">The sequence shown here is derived from an EMBL/GenBank/DDBJ whole genome shotgun (WGS) entry which is preliminary data.</text>
</comment>
<keyword evidence="3" id="KW-1185">Reference proteome</keyword>
<dbReference type="Proteomes" id="UP000475862">
    <property type="component" value="Unassembled WGS sequence"/>
</dbReference>
<proteinExistence type="predicted"/>
<keyword evidence="1" id="KW-1133">Transmembrane helix</keyword>